<comment type="caution">
    <text evidence="7">The sequence shown here is derived from an EMBL/GenBank/DDBJ whole genome shotgun (WGS) entry which is preliminary data.</text>
</comment>
<dbReference type="GO" id="GO:0004984">
    <property type="term" value="F:olfactory receptor activity"/>
    <property type="evidence" value="ECO:0007669"/>
    <property type="project" value="TreeGrafter"/>
</dbReference>
<evidence type="ECO:0008006" key="9">
    <source>
        <dbReference type="Google" id="ProtNLM"/>
    </source>
</evidence>
<dbReference type="EMBL" id="BTRK01000003">
    <property type="protein sequence ID" value="GMR43172.1"/>
    <property type="molecule type" value="Genomic_DNA"/>
</dbReference>
<evidence type="ECO:0000256" key="4">
    <source>
        <dbReference type="ARBA" id="ARBA00023136"/>
    </source>
</evidence>
<organism evidence="7 8">
    <name type="scientific">Pristionchus mayeri</name>
    <dbReference type="NCBI Taxonomy" id="1317129"/>
    <lineage>
        <taxon>Eukaryota</taxon>
        <taxon>Metazoa</taxon>
        <taxon>Ecdysozoa</taxon>
        <taxon>Nematoda</taxon>
        <taxon>Chromadorea</taxon>
        <taxon>Rhabditida</taxon>
        <taxon>Rhabditina</taxon>
        <taxon>Diplogasteromorpha</taxon>
        <taxon>Diplogasteroidea</taxon>
        <taxon>Neodiplogasteridae</taxon>
        <taxon>Pristionchus</taxon>
    </lineage>
</organism>
<evidence type="ECO:0000313" key="7">
    <source>
        <dbReference type="EMBL" id="GMR43172.1"/>
    </source>
</evidence>
<keyword evidence="2 6" id="KW-0812">Transmembrane</keyword>
<feature type="transmembrane region" description="Helical" evidence="6">
    <location>
        <begin position="175"/>
        <end position="196"/>
    </location>
</feature>
<dbReference type="Proteomes" id="UP001328107">
    <property type="component" value="Unassembled WGS sequence"/>
</dbReference>
<feature type="transmembrane region" description="Helical" evidence="6">
    <location>
        <begin position="57"/>
        <end position="82"/>
    </location>
</feature>
<feature type="transmembrane region" description="Helical" evidence="6">
    <location>
        <begin position="94"/>
        <end position="115"/>
    </location>
</feature>
<proteinExistence type="inferred from homology"/>
<feature type="non-terminal residue" evidence="7">
    <location>
        <position position="221"/>
    </location>
</feature>
<feature type="transmembrane region" description="Helical" evidence="6">
    <location>
        <begin position="6"/>
        <end position="22"/>
    </location>
</feature>
<name>A0AAN5CGB6_9BILA</name>
<keyword evidence="3 6" id="KW-1133">Transmembrane helix</keyword>
<feature type="transmembrane region" description="Helical" evidence="6">
    <location>
        <begin position="136"/>
        <end position="155"/>
    </location>
</feature>
<dbReference type="AlphaFoldDB" id="A0AAN5CGB6"/>
<evidence type="ECO:0000256" key="6">
    <source>
        <dbReference type="SAM" id="Phobius"/>
    </source>
</evidence>
<reference evidence="8" key="1">
    <citation type="submission" date="2022-10" db="EMBL/GenBank/DDBJ databases">
        <title>Genome assembly of Pristionchus species.</title>
        <authorList>
            <person name="Yoshida K."/>
            <person name="Sommer R.J."/>
        </authorList>
    </citation>
    <scope>NUCLEOTIDE SEQUENCE [LARGE SCALE GENOMIC DNA]</scope>
    <source>
        <strain evidence="8">RS5460</strain>
    </source>
</reference>
<evidence type="ECO:0000256" key="5">
    <source>
        <dbReference type="ARBA" id="ARBA00037994"/>
    </source>
</evidence>
<dbReference type="PANTHER" id="PTHR31357">
    <property type="entry name" value="SERPENTINE RECEPTOR CLASS ALPHA-10"/>
    <property type="match status" value="1"/>
</dbReference>
<dbReference type="PANTHER" id="PTHR31357:SF5">
    <property type="entry name" value="SERPENTINE RECEPTOR CLASS ALPHA-1-RELATED"/>
    <property type="match status" value="1"/>
</dbReference>
<gene>
    <name evidence="7" type="ORF">PMAYCL1PPCAC_13367</name>
</gene>
<evidence type="ECO:0000256" key="1">
    <source>
        <dbReference type="ARBA" id="ARBA00004141"/>
    </source>
</evidence>
<dbReference type="GO" id="GO:0016020">
    <property type="term" value="C:membrane"/>
    <property type="evidence" value="ECO:0007669"/>
    <property type="project" value="UniProtKB-SubCell"/>
</dbReference>
<protein>
    <recommendedName>
        <fullName evidence="9">G protein-coupled receptor</fullName>
    </recommendedName>
</protein>
<keyword evidence="4 6" id="KW-0472">Membrane</keyword>
<feature type="non-terminal residue" evidence="7">
    <location>
        <position position="1"/>
    </location>
</feature>
<comment type="subcellular location">
    <subcellularLocation>
        <location evidence="1">Membrane</location>
        <topology evidence="1">Multi-pass membrane protein</topology>
    </subcellularLocation>
</comment>
<keyword evidence="8" id="KW-1185">Reference proteome</keyword>
<sequence length="221" mass="24963">NQLALSLGAIFVVVYTIMFKLHKSWFEGVFQIIQLSIKLTAKNPCEMQFDMLKKFCIIRILMTFSFPSFVCLHASITIQRVLTSLSGNRKLHLVIARCSLALTLIICVSYTVLGYRDYPLDGIGAFCPGYTKSNTGQLLPVAFFHLICFTVQYVGFQIGLSLPIPEVDYAALNGFIYMMPYYCLISPSILLLLMTIEEKNKRIELRSLSNITPEATAEVNY</sequence>
<evidence type="ECO:0000313" key="8">
    <source>
        <dbReference type="Proteomes" id="UP001328107"/>
    </source>
</evidence>
<accession>A0AAN5CGB6</accession>
<dbReference type="InterPro" id="IPR051080">
    <property type="entry name" value="Nematode_rcpt-like_serp_alpha"/>
</dbReference>
<evidence type="ECO:0000256" key="3">
    <source>
        <dbReference type="ARBA" id="ARBA00022989"/>
    </source>
</evidence>
<comment type="similarity">
    <text evidence="5">Belongs to the nematode receptor-like protein sra family.</text>
</comment>
<evidence type="ECO:0000256" key="2">
    <source>
        <dbReference type="ARBA" id="ARBA00022692"/>
    </source>
</evidence>